<comment type="caution">
    <text evidence="1">The sequence shown here is derived from an EMBL/GenBank/DDBJ whole genome shotgun (WGS) entry which is preliminary data.</text>
</comment>
<dbReference type="RefSeq" id="WP_284218620.1">
    <property type="nucleotide sequence ID" value="NZ_BSOT01000009.1"/>
</dbReference>
<dbReference type="Proteomes" id="UP001156601">
    <property type="component" value="Unassembled WGS sequence"/>
</dbReference>
<organism evidence="1 2">
    <name type="scientific">Agaribacter marinus</name>
    <dbReference type="NCBI Taxonomy" id="1431249"/>
    <lineage>
        <taxon>Bacteria</taxon>
        <taxon>Pseudomonadati</taxon>
        <taxon>Pseudomonadota</taxon>
        <taxon>Gammaproteobacteria</taxon>
        <taxon>Alteromonadales</taxon>
        <taxon>Alteromonadaceae</taxon>
        <taxon>Agaribacter</taxon>
    </lineage>
</organism>
<reference evidence="1" key="1">
    <citation type="journal article" date="2014" name="Int. J. Syst. Evol. Microbiol.">
        <title>Complete genome sequence of Corynebacterium casei LMG S-19264T (=DSM 44701T), isolated from a smear-ripened cheese.</title>
        <authorList>
            <consortium name="US DOE Joint Genome Institute (JGI-PGF)"/>
            <person name="Walter F."/>
            <person name="Albersmeier A."/>
            <person name="Kalinowski J."/>
            <person name="Ruckert C."/>
        </authorList>
    </citation>
    <scope>NUCLEOTIDE SEQUENCE</scope>
    <source>
        <strain evidence="1">NBRC 110023</strain>
    </source>
</reference>
<proteinExistence type="predicted"/>
<dbReference type="EMBL" id="BSOT01000009">
    <property type="protein sequence ID" value="GLR72223.1"/>
    <property type="molecule type" value="Genomic_DNA"/>
</dbReference>
<reference evidence="1" key="2">
    <citation type="submission" date="2023-01" db="EMBL/GenBank/DDBJ databases">
        <title>Draft genome sequence of Agaribacter marinus strain NBRC 110023.</title>
        <authorList>
            <person name="Sun Q."/>
            <person name="Mori K."/>
        </authorList>
    </citation>
    <scope>NUCLEOTIDE SEQUENCE</scope>
    <source>
        <strain evidence="1">NBRC 110023</strain>
    </source>
</reference>
<gene>
    <name evidence="1" type="ORF">GCM10007852_31310</name>
</gene>
<evidence type="ECO:0000313" key="1">
    <source>
        <dbReference type="EMBL" id="GLR72223.1"/>
    </source>
</evidence>
<keyword evidence="2" id="KW-1185">Reference proteome</keyword>
<dbReference type="AlphaFoldDB" id="A0AA37SYY7"/>
<sequence>MRGHGPDPLPKLAPSAFSSAKFVPVVCGDCGSVKFYAAEEARAKMKESEHWEKN</sequence>
<evidence type="ECO:0000313" key="2">
    <source>
        <dbReference type="Proteomes" id="UP001156601"/>
    </source>
</evidence>
<accession>A0AA37SYY7</accession>
<name>A0AA37SYY7_9ALTE</name>
<protein>
    <submittedName>
        <fullName evidence="1">Uncharacterized protein</fullName>
    </submittedName>
</protein>